<evidence type="ECO:0000313" key="5">
    <source>
        <dbReference type="EMBL" id="TFE86875.1"/>
    </source>
</evidence>
<dbReference type="Gene3D" id="3.90.1210.10">
    <property type="entry name" value="Antifreeze-like/N-acetylneuraminic acid synthase C-terminal domain"/>
    <property type="match status" value="1"/>
</dbReference>
<dbReference type="CDD" id="cd11614">
    <property type="entry name" value="SAF_CpaB_FlgA_like"/>
    <property type="match status" value="1"/>
</dbReference>
<evidence type="ECO:0000313" key="6">
    <source>
        <dbReference type="Proteomes" id="UP000298246"/>
    </source>
</evidence>
<organism evidence="5 6">
    <name type="scientific">Paenibacillus athensensis</name>
    <dbReference type="NCBI Taxonomy" id="1967502"/>
    <lineage>
        <taxon>Bacteria</taxon>
        <taxon>Bacillati</taxon>
        <taxon>Bacillota</taxon>
        <taxon>Bacilli</taxon>
        <taxon>Bacillales</taxon>
        <taxon>Paenibacillaceae</taxon>
        <taxon>Paenibacillus</taxon>
    </lineage>
</organism>
<feature type="compositionally biased region" description="Polar residues" evidence="2">
    <location>
        <begin position="338"/>
        <end position="388"/>
    </location>
</feature>
<reference evidence="5 6" key="1">
    <citation type="submission" date="2017-03" db="EMBL/GenBank/DDBJ databases">
        <title>Isolation of Levoglucosan Utilizing Bacteria.</title>
        <authorList>
            <person name="Arya A.S."/>
        </authorList>
    </citation>
    <scope>NUCLEOTIDE SEQUENCE [LARGE SCALE GENOMIC DNA]</scope>
    <source>
        <strain evidence="5 6">MEC069</strain>
    </source>
</reference>
<feature type="region of interest" description="Disordered" evidence="2">
    <location>
        <begin position="290"/>
        <end position="409"/>
    </location>
</feature>
<accession>A0A4Y8Q221</accession>
<evidence type="ECO:0000259" key="4">
    <source>
        <dbReference type="SMART" id="SM00858"/>
    </source>
</evidence>
<evidence type="ECO:0000256" key="3">
    <source>
        <dbReference type="SAM" id="Phobius"/>
    </source>
</evidence>
<comment type="caution">
    <text evidence="5">The sequence shown here is derived from an EMBL/GenBank/DDBJ whole genome shotgun (WGS) entry which is preliminary data.</text>
</comment>
<dbReference type="RefSeq" id="WP_134753626.1">
    <property type="nucleotide sequence ID" value="NZ_MYFO02000015.1"/>
</dbReference>
<keyword evidence="3" id="KW-0812">Transmembrane</keyword>
<sequence>MSWTYRHRKALVIAVMAVGVGLLVAAAIFALIRQAEQAQKQEQMKEQYEKQIQQLNMAAELSQRNVWTVARTIPAGGAVTADDLLAVTMPESLVPPGVMTSRETIIGKSAKIELQPGTPLMPSLLYESTPIPKDWRVQEFQVIQLPSNLLKGQFIDVRINFPTGEDFVLLAKKKVRDVSGTAIWLEMNETDILQASSAIIDAYLQGARLYALPYIEPGLQEAALVNYPANPKVLDLMAHDPNLLEKATTELARKLRTTLDDNLKAMSESDKLRVTSGNVTVQQQLQNERIVTQQGNSMQGVTATQSTGNSGAATGQSGNTSSPTTPSYDSTTPPNAYTEKTSQQDGSPATNNRQQSNSSPADSSAVQPTPSPSTAEQGATSGAVTSTPAKDAASESAADKQKLEQIFNQ</sequence>
<proteinExistence type="predicted"/>
<keyword evidence="3" id="KW-0472">Membrane</keyword>
<keyword evidence="3" id="KW-1133">Transmembrane helix</keyword>
<keyword evidence="6" id="KW-1185">Reference proteome</keyword>
<feature type="coiled-coil region" evidence="1">
    <location>
        <begin position="31"/>
        <end position="65"/>
    </location>
</feature>
<feature type="transmembrane region" description="Helical" evidence="3">
    <location>
        <begin position="12"/>
        <end position="32"/>
    </location>
</feature>
<dbReference type="InterPro" id="IPR013974">
    <property type="entry name" value="SAF"/>
</dbReference>
<gene>
    <name evidence="5" type="ORF">B5M42_13370</name>
</gene>
<keyword evidence="1" id="KW-0175">Coiled coil</keyword>
<dbReference type="EMBL" id="MYFO01000016">
    <property type="protein sequence ID" value="TFE86875.1"/>
    <property type="molecule type" value="Genomic_DNA"/>
</dbReference>
<evidence type="ECO:0000256" key="2">
    <source>
        <dbReference type="SAM" id="MobiDB-lite"/>
    </source>
</evidence>
<dbReference type="OrthoDB" id="2840666at2"/>
<feature type="domain" description="SAF" evidence="4">
    <location>
        <begin position="64"/>
        <end position="126"/>
    </location>
</feature>
<dbReference type="SMART" id="SM00858">
    <property type="entry name" value="SAF"/>
    <property type="match status" value="1"/>
</dbReference>
<feature type="compositionally biased region" description="Polar residues" evidence="2">
    <location>
        <begin position="290"/>
        <end position="319"/>
    </location>
</feature>
<dbReference type="Pfam" id="PF08666">
    <property type="entry name" value="SAF"/>
    <property type="match status" value="1"/>
</dbReference>
<protein>
    <recommendedName>
        <fullName evidence="4">SAF domain-containing protein</fullName>
    </recommendedName>
</protein>
<dbReference type="Proteomes" id="UP000298246">
    <property type="component" value="Unassembled WGS sequence"/>
</dbReference>
<dbReference type="AlphaFoldDB" id="A0A4Y8Q221"/>
<feature type="compositionally biased region" description="Low complexity" evidence="2">
    <location>
        <begin position="320"/>
        <end position="334"/>
    </location>
</feature>
<name>A0A4Y8Q221_9BACL</name>
<evidence type="ECO:0000256" key="1">
    <source>
        <dbReference type="SAM" id="Coils"/>
    </source>
</evidence>